<gene>
    <name evidence="4" type="ORF">CINC_LOCUS7390</name>
</gene>
<proteinExistence type="predicted"/>
<evidence type="ECO:0000259" key="3">
    <source>
        <dbReference type="Pfam" id="PF25273"/>
    </source>
</evidence>
<dbReference type="AlphaFoldDB" id="A0A9N8KXY6"/>
<feature type="coiled-coil region" evidence="1">
    <location>
        <begin position="421"/>
        <end position="455"/>
    </location>
</feature>
<sequence length="765" mass="88787">MNKKSTNNNLQDTCDPVITLQEIQDEVSSSSSPLRLMSPETQQLFNILADYEPINNINENNNISKHVDAPDCFDSDDSVRDPDYVSHSKVIHIDESTTSCSSFSDSVDHEVSKNKKFPSKEKLNNEGIEMLEPNNEESTEFIPPISDEDLRSNLGTGRPKRGRKRINPQLRSERKHNKYNNLEYTTSKNKLVKPKTFIEYNCKCLKNCASLIPIEKRKEEFEKFVRLGSYNAQCLYLGSCIKEENKKRSYTMTNVPEAKKKPKQFSRVYSINGTKVCRDMFLNTFQITTQKVTIALKKLRSSEPIMDGRGVSTGGKNKLSNEMYNFIVETISKLPKYESHYRREKNNDTLYLQPGMTLTKIYDIYQQEYTKTYGEGQKCASFESVKKIFYTKFNLKCKSLKKDTCNKCDMLAVKIQNARTLEEKEQARTEKTRHLEKAENLRKQMNSDFEDARNMSTIECLTFDLEKTLPLPRIPTNVAFYKRQLWLYNSGIHSASNDIGHCYIWVEGEAGRGAQEVGSCLIKYIQTKLRPTVEHLILWSDCCGGQNRNIKIVLMLKALLNSHDTLKVITMRFLESGHTFLPNDTDFSKIETALKHYQRIYTAEEYISIIKKCKKRKPLQVYKMNKADFYSTEKLEKNTTNRKKFTDKTKVNWIKTKEIRIEKEKVFSIFMKPSLEEDYKELTIEKKVKGETRNINMSDFCLLWPDGKAIAPAKLADLQSMYQYIPEDCHKFYKNLKSMEGMIDDVDGFGGEPDFEMQEDDEYDV</sequence>
<evidence type="ECO:0000256" key="1">
    <source>
        <dbReference type="SAM" id="Coils"/>
    </source>
</evidence>
<dbReference type="EMBL" id="LR824026">
    <property type="protein sequence ID" value="CAD0205086.1"/>
    <property type="molecule type" value="Genomic_DNA"/>
</dbReference>
<keyword evidence="1" id="KW-0175">Coiled coil</keyword>
<dbReference type="OrthoDB" id="6747067at2759"/>
<dbReference type="PANTHER" id="PTHR10773">
    <property type="entry name" value="DNA-DIRECTED RNA POLYMERASES I, II, AND III SUBUNIT RPABC2"/>
    <property type="match status" value="1"/>
</dbReference>
<dbReference type="Proteomes" id="UP001154114">
    <property type="component" value="Chromosome 23"/>
</dbReference>
<feature type="region of interest" description="Disordered" evidence="2">
    <location>
        <begin position="133"/>
        <end position="164"/>
    </location>
</feature>
<name>A0A9N8KXY6_CHRIL</name>
<evidence type="ECO:0000256" key="2">
    <source>
        <dbReference type="SAM" id="MobiDB-lite"/>
    </source>
</evidence>
<evidence type="ECO:0000313" key="4">
    <source>
        <dbReference type="EMBL" id="CAD0205086.1"/>
    </source>
</evidence>
<accession>A0A9N8KXY6</accession>
<keyword evidence="5" id="KW-1185">Reference proteome</keyword>
<organism evidence="4 5">
    <name type="scientific">Chrysodeixis includens</name>
    <name type="common">Soybean looper</name>
    <name type="synonym">Pseudoplusia includens</name>
    <dbReference type="NCBI Taxonomy" id="689277"/>
    <lineage>
        <taxon>Eukaryota</taxon>
        <taxon>Metazoa</taxon>
        <taxon>Ecdysozoa</taxon>
        <taxon>Arthropoda</taxon>
        <taxon>Hexapoda</taxon>
        <taxon>Insecta</taxon>
        <taxon>Pterygota</taxon>
        <taxon>Neoptera</taxon>
        <taxon>Endopterygota</taxon>
        <taxon>Lepidoptera</taxon>
        <taxon>Glossata</taxon>
        <taxon>Ditrysia</taxon>
        <taxon>Noctuoidea</taxon>
        <taxon>Noctuidae</taxon>
        <taxon>Plusiinae</taxon>
        <taxon>Chrysodeixis</taxon>
    </lineage>
</organism>
<feature type="domain" description="DUF7869" evidence="3">
    <location>
        <begin position="519"/>
        <end position="648"/>
    </location>
</feature>
<dbReference type="PANTHER" id="PTHR10773:SF19">
    <property type="match status" value="1"/>
</dbReference>
<reference evidence="4" key="1">
    <citation type="submission" date="2021-12" db="EMBL/GenBank/DDBJ databases">
        <authorList>
            <person name="King R."/>
        </authorList>
    </citation>
    <scope>NUCLEOTIDE SEQUENCE</scope>
</reference>
<protein>
    <recommendedName>
        <fullName evidence="3">DUF7869 domain-containing protein</fullName>
    </recommendedName>
</protein>
<dbReference type="Pfam" id="PF25273">
    <property type="entry name" value="DUF7869"/>
    <property type="match status" value="1"/>
</dbReference>
<dbReference type="InterPro" id="IPR057191">
    <property type="entry name" value="DUF7869"/>
</dbReference>
<evidence type="ECO:0000313" key="5">
    <source>
        <dbReference type="Proteomes" id="UP001154114"/>
    </source>
</evidence>